<feature type="binding site" evidence="4">
    <location>
        <position position="153"/>
    </location>
    <ligand>
        <name>a divalent metal cation</name>
        <dbReference type="ChEBI" id="CHEBI:60240"/>
        <label>2</label>
    </ligand>
</feature>
<dbReference type="InterPro" id="IPR018228">
    <property type="entry name" value="DNase_TatD-rel_CS"/>
</dbReference>
<dbReference type="GO" id="GO:0016788">
    <property type="term" value="F:hydrolase activity, acting on ester bonds"/>
    <property type="evidence" value="ECO:0007669"/>
    <property type="project" value="InterPro"/>
</dbReference>
<accession>A0A316TX24</accession>
<proteinExistence type="inferred from homology"/>
<dbReference type="CDD" id="cd01310">
    <property type="entry name" value="TatD_DNAse"/>
    <property type="match status" value="1"/>
</dbReference>
<feature type="binding site" evidence="4">
    <location>
        <position position="6"/>
    </location>
    <ligand>
        <name>a divalent metal cation</name>
        <dbReference type="ChEBI" id="CHEBI:60240"/>
        <label>1</label>
    </ligand>
</feature>
<evidence type="ECO:0000256" key="2">
    <source>
        <dbReference type="ARBA" id="ARBA00022723"/>
    </source>
</evidence>
<protein>
    <submittedName>
        <fullName evidence="5">TatD family deoxyribonuclease</fullName>
    </submittedName>
</protein>
<gene>
    <name evidence="5" type="ORF">DDZ15_05880</name>
</gene>
<dbReference type="Gene3D" id="3.20.20.140">
    <property type="entry name" value="Metal-dependent hydrolases"/>
    <property type="match status" value="1"/>
</dbReference>
<evidence type="ECO:0000256" key="4">
    <source>
        <dbReference type="PIRSR" id="PIRSR005902-1"/>
    </source>
</evidence>
<dbReference type="InterPro" id="IPR032466">
    <property type="entry name" value="Metal_Hydrolase"/>
</dbReference>
<evidence type="ECO:0000256" key="3">
    <source>
        <dbReference type="ARBA" id="ARBA00022801"/>
    </source>
</evidence>
<comment type="similarity">
    <text evidence="1">Belongs to the metallo-dependent hydrolases superfamily. TatD-type hydrolase family.</text>
</comment>
<dbReference type="PIRSF" id="PIRSF005902">
    <property type="entry name" value="DNase_TatD"/>
    <property type="match status" value="1"/>
</dbReference>
<dbReference type="OrthoDB" id="9810005at2"/>
<evidence type="ECO:0000313" key="6">
    <source>
        <dbReference type="Proteomes" id="UP000245533"/>
    </source>
</evidence>
<dbReference type="EMBL" id="QGGB01000005">
    <property type="protein sequence ID" value="PWN07152.1"/>
    <property type="molecule type" value="Genomic_DNA"/>
</dbReference>
<dbReference type="InterPro" id="IPR015991">
    <property type="entry name" value="TatD/YcfH-like"/>
</dbReference>
<dbReference type="PROSITE" id="PS01091">
    <property type="entry name" value="TATD_3"/>
    <property type="match status" value="1"/>
</dbReference>
<dbReference type="GO" id="GO:0046872">
    <property type="term" value="F:metal ion binding"/>
    <property type="evidence" value="ECO:0007669"/>
    <property type="project" value="UniProtKB-KW"/>
</dbReference>
<feature type="binding site" evidence="4">
    <location>
        <position position="128"/>
    </location>
    <ligand>
        <name>a divalent metal cation</name>
        <dbReference type="ChEBI" id="CHEBI:60240"/>
        <label>2</label>
    </ligand>
</feature>
<name>A0A316TX24_9BACT</name>
<reference evidence="5 6" key="1">
    <citation type="submission" date="2018-05" db="EMBL/GenBank/DDBJ databases">
        <title>Rhodohalobacter halophilus gen. nov., sp. nov., a moderately halophilic member of the family Balneolaceae.</title>
        <authorList>
            <person name="Liu Z.-W."/>
        </authorList>
    </citation>
    <scope>NUCLEOTIDE SEQUENCE [LARGE SCALE GENOMIC DNA]</scope>
    <source>
        <strain evidence="5 6">8A47</strain>
    </source>
</reference>
<evidence type="ECO:0000256" key="1">
    <source>
        <dbReference type="ARBA" id="ARBA00009275"/>
    </source>
</evidence>
<keyword evidence="2 4" id="KW-0479">Metal-binding</keyword>
<organism evidence="5 6">
    <name type="scientific">Rhodohalobacter mucosus</name>
    <dbReference type="NCBI Taxonomy" id="2079485"/>
    <lineage>
        <taxon>Bacteria</taxon>
        <taxon>Pseudomonadati</taxon>
        <taxon>Balneolota</taxon>
        <taxon>Balneolia</taxon>
        <taxon>Balneolales</taxon>
        <taxon>Balneolaceae</taxon>
        <taxon>Rhodohalobacter</taxon>
    </lineage>
</organism>
<sequence length="254" mass="28691">MLTDTHCHLYLDQFHEDLQEVLDRSAEAGVSHIFLPAIDWSSISQMERLNHPEITFYKMAGIHPCSVEEVWPVDEEKLFELCSRDDFLGVGETGLDYYWSTGFVKEQKESLRLHCDVARQTGKPVVLHNRESTKDLLDLIEDEQDGTLSGVWHCFTGTRDEGKRALDLGLYLGVGGVSTFKNAGVDKVLAEMPLNRLILETDAPYLTPAPHRGKRNEPSYIRLIAENLAELKEVNLDEIAKATTKNAFDLFGVE</sequence>
<dbReference type="PANTHER" id="PTHR46124:SF4">
    <property type="entry name" value="HYDROLASE TATD"/>
    <property type="match status" value="1"/>
</dbReference>
<feature type="binding site" evidence="4">
    <location>
        <position position="8"/>
    </location>
    <ligand>
        <name>a divalent metal cation</name>
        <dbReference type="ChEBI" id="CHEBI:60240"/>
        <label>1</label>
    </ligand>
</feature>
<dbReference type="AlphaFoldDB" id="A0A316TX24"/>
<dbReference type="Pfam" id="PF01026">
    <property type="entry name" value="TatD_DNase"/>
    <property type="match status" value="1"/>
</dbReference>
<evidence type="ECO:0000313" key="5">
    <source>
        <dbReference type="EMBL" id="PWN07152.1"/>
    </source>
</evidence>
<feature type="binding site" evidence="4">
    <location>
        <position position="202"/>
    </location>
    <ligand>
        <name>a divalent metal cation</name>
        <dbReference type="ChEBI" id="CHEBI:60240"/>
        <label>1</label>
    </ligand>
</feature>
<dbReference type="InterPro" id="IPR001130">
    <property type="entry name" value="TatD-like"/>
</dbReference>
<dbReference type="GO" id="GO:0004536">
    <property type="term" value="F:DNA nuclease activity"/>
    <property type="evidence" value="ECO:0007669"/>
    <property type="project" value="InterPro"/>
</dbReference>
<dbReference type="Proteomes" id="UP000245533">
    <property type="component" value="Unassembled WGS sequence"/>
</dbReference>
<feature type="binding site" evidence="4">
    <location>
        <position position="92"/>
    </location>
    <ligand>
        <name>a divalent metal cation</name>
        <dbReference type="ChEBI" id="CHEBI:60240"/>
        <label>1</label>
    </ligand>
</feature>
<keyword evidence="3" id="KW-0378">Hydrolase</keyword>
<dbReference type="NCBIfam" id="TIGR00010">
    <property type="entry name" value="YchF/TatD family DNA exonuclease"/>
    <property type="match status" value="1"/>
</dbReference>
<dbReference type="PANTHER" id="PTHR46124">
    <property type="entry name" value="D-AMINOACYL-TRNA DEACYLASE"/>
    <property type="match status" value="1"/>
</dbReference>
<comment type="caution">
    <text evidence="5">The sequence shown here is derived from an EMBL/GenBank/DDBJ whole genome shotgun (WGS) entry which is preliminary data.</text>
</comment>
<dbReference type="GO" id="GO:0005829">
    <property type="term" value="C:cytosol"/>
    <property type="evidence" value="ECO:0007669"/>
    <property type="project" value="TreeGrafter"/>
</dbReference>
<dbReference type="FunFam" id="3.20.20.140:FF:000005">
    <property type="entry name" value="TatD family hydrolase"/>
    <property type="match status" value="1"/>
</dbReference>
<keyword evidence="6" id="KW-1185">Reference proteome</keyword>
<dbReference type="SUPFAM" id="SSF51556">
    <property type="entry name" value="Metallo-dependent hydrolases"/>
    <property type="match status" value="1"/>
</dbReference>